<comment type="caution">
    <text evidence="3">The sequence shown here is derived from an EMBL/GenBank/DDBJ whole genome shotgun (WGS) entry which is preliminary data.</text>
</comment>
<dbReference type="AlphaFoldDB" id="A0AAJ0FK29"/>
<dbReference type="RefSeq" id="XP_060281317.1">
    <property type="nucleotide sequence ID" value="XM_060422449.1"/>
</dbReference>
<keyword evidence="4" id="KW-1185">Reference proteome</keyword>
<dbReference type="Pfam" id="PF24476">
    <property type="entry name" value="DUF7580"/>
    <property type="match status" value="1"/>
</dbReference>
<dbReference type="PANTHER" id="PTHR35186:SF4">
    <property type="entry name" value="PRION-INHIBITION AND PROPAGATION HELO DOMAIN-CONTAINING PROTEIN"/>
    <property type="match status" value="1"/>
</dbReference>
<proteinExistence type="predicted"/>
<keyword evidence="1" id="KW-0175">Coiled coil</keyword>
<protein>
    <recommendedName>
        <fullName evidence="2">DUF7580 domain-containing protein</fullName>
    </recommendedName>
</protein>
<feature type="coiled-coil region" evidence="1">
    <location>
        <begin position="146"/>
        <end position="173"/>
    </location>
</feature>
<sequence>MSGIEIFGVILGLYPVIVELAQTYKRMRGSGSADLNRGVIVASAMYDDTVKKILESAVSQQEMQRLVPGQGPIDQPLWQEPALQRKLLARLGSEKLDLTIGYLSQMKTSLDQVKTELTNMCRGTEVLDRFRTTIRMTLANMSHSGIRERVKQIRALNRELRELLDDRRFLRSHQEYRKESAISINIPQSGGHTARNFFEAISGTYTCACARAHVIGLGCYCTACVQPFKEQCALHSTDEWDFCLAFPVRPETPSDVAVTVLLESIPDNDIDASTIRNICSLIRDVATESEDRQVLIDIANNDRMYRMKVTKIDASDAKPPSIKYFAELIQSGNGLSTKDRLELALRLSLAIVQLCKTPWVSESWTWNDVCVSQAAVEDGKDHEDNAQKKGNNYIKFPGIFILREIYSVTYKGDRASELTAVNVPRIMADVLDEEPVLTKLGLALIELAIGKSIQEMKEEYGLDATVEDEFANICLARMLLKNGKICNEASAVYESVVKVCIGRRYIDMEGQPRSLLSQHESFLSSFREAIILPLFEVWKRYDL</sequence>
<evidence type="ECO:0000256" key="1">
    <source>
        <dbReference type="SAM" id="Coils"/>
    </source>
</evidence>
<organism evidence="3 4">
    <name type="scientific">Phialemonium atrogriseum</name>
    <dbReference type="NCBI Taxonomy" id="1093897"/>
    <lineage>
        <taxon>Eukaryota</taxon>
        <taxon>Fungi</taxon>
        <taxon>Dikarya</taxon>
        <taxon>Ascomycota</taxon>
        <taxon>Pezizomycotina</taxon>
        <taxon>Sordariomycetes</taxon>
        <taxon>Sordariomycetidae</taxon>
        <taxon>Cephalothecales</taxon>
        <taxon>Cephalothecaceae</taxon>
        <taxon>Phialemonium</taxon>
    </lineage>
</organism>
<evidence type="ECO:0000259" key="2">
    <source>
        <dbReference type="Pfam" id="PF24476"/>
    </source>
</evidence>
<evidence type="ECO:0000313" key="3">
    <source>
        <dbReference type="EMBL" id="KAK1765104.1"/>
    </source>
</evidence>
<accession>A0AAJ0FK29</accession>
<dbReference type="GeneID" id="85305636"/>
<dbReference type="Proteomes" id="UP001244011">
    <property type="component" value="Unassembled WGS sequence"/>
</dbReference>
<dbReference type="PANTHER" id="PTHR35186">
    <property type="entry name" value="ANK_REP_REGION DOMAIN-CONTAINING PROTEIN"/>
    <property type="match status" value="1"/>
</dbReference>
<gene>
    <name evidence="3" type="ORF">QBC33DRAFT_181392</name>
</gene>
<dbReference type="EMBL" id="MU839017">
    <property type="protein sequence ID" value="KAK1765104.1"/>
    <property type="molecule type" value="Genomic_DNA"/>
</dbReference>
<feature type="domain" description="DUF7580" evidence="2">
    <location>
        <begin position="268"/>
        <end position="501"/>
    </location>
</feature>
<name>A0AAJ0FK29_9PEZI</name>
<evidence type="ECO:0000313" key="4">
    <source>
        <dbReference type="Proteomes" id="UP001244011"/>
    </source>
</evidence>
<reference evidence="3" key="1">
    <citation type="submission" date="2023-06" db="EMBL/GenBank/DDBJ databases">
        <title>Genome-scale phylogeny and comparative genomics of the fungal order Sordariales.</title>
        <authorList>
            <consortium name="Lawrence Berkeley National Laboratory"/>
            <person name="Hensen N."/>
            <person name="Bonometti L."/>
            <person name="Westerberg I."/>
            <person name="Brannstrom I.O."/>
            <person name="Guillou S."/>
            <person name="Cros-Aarteil S."/>
            <person name="Calhoun S."/>
            <person name="Haridas S."/>
            <person name="Kuo A."/>
            <person name="Mondo S."/>
            <person name="Pangilinan J."/>
            <person name="Riley R."/>
            <person name="Labutti K."/>
            <person name="Andreopoulos B."/>
            <person name="Lipzen A."/>
            <person name="Chen C."/>
            <person name="Yanf M."/>
            <person name="Daum C."/>
            <person name="Ng V."/>
            <person name="Clum A."/>
            <person name="Steindorff A."/>
            <person name="Ohm R."/>
            <person name="Martin F."/>
            <person name="Silar P."/>
            <person name="Natvig D."/>
            <person name="Lalanne C."/>
            <person name="Gautier V."/>
            <person name="Ament-Velasquez S.L."/>
            <person name="Kruys A."/>
            <person name="Hutchinson M.I."/>
            <person name="Powell A.J."/>
            <person name="Barry K."/>
            <person name="Miller A.N."/>
            <person name="Grigoriev I.V."/>
            <person name="Debuchy R."/>
            <person name="Gladieux P."/>
            <person name="Thoren M.H."/>
            <person name="Johannesson H."/>
        </authorList>
    </citation>
    <scope>NUCLEOTIDE SEQUENCE</scope>
    <source>
        <strain evidence="3">8032-3</strain>
    </source>
</reference>
<dbReference type="InterPro" id="IPR056002">
    <property type="entry name" value="DUF7580"/>
</dbReference>